<evidence type="ECO:0000313" key="4">
    <source>
        <dbReference type="Proteomes" id="UP000216020"/>
    </source>
</evidence>
<proteinExistence type="inferred from homology"/>
<keyword evidence="4" id="KW-1185">Reference proteome</keyword>
<dbReference type="EMBL" id="NEVM01000005">
    <property type="protein sequence ID" value="OZI31563.1"/>
    <property type="molecule type" value="Genomic_DNA"/>
</dbReference>
<evidence type="ECO:0000256" key="2">
    <source>
        <dbReference type="SAM" id="SignalP"/>
    </source>
</evidence>
<accession>A0A261S556</accession>
<dbReference type="Pfam" id="PF03401">
    <property type="entry name" value="TctC"/>
    <property type="match status" value="1"/>
</dbReference>
<dbReference type="Proteomes" id="UP000216020">
    <property type="component" value="Unassembled WGS sequence"/>
</dbReference>
<dbReference type="InterPro" id="IPR042100">
    <property type="entry name" value="Bug_dom1"/>
</dbReference>
<reference evidence="4" key="1">
    <citation type="submission" date="2017-05" db="EMBL/GenBank/DDBJ databases">
        <title>Complete and WGS of Bordetella genogroups.</title>
        <authorList>
            <person name="Spilker T."/>
            <person name="Lipuma J."/>
        </authorList>
    </citation>
    <scope>NUCLEOTIDE SEQUENCE [LARGE SCALE GENOMIC DNA]</scope>
    <source>
        <strain evidence="4">AU16122</strain>
    </source>
</reference>
<comment type="similarity">
    <text evidence="1">Belongs to the UPF0065 (bug) family.</text>
</comment>
<dbReference type="PANTHER" id="PTHR42928">
    <property type="entry name" value="TRICARBOXYLATE-BINDING PROTEIN"/>
    <property type="match status" value="1"/>
</dbReference>
<dbReference type="InterPro" id="IPR005064">
    <property type="entry name" value="BUG"/>
</dbReference>
<organism evidence="3 4">
    <name type="scientific">Bordetella genomosp. 10</name>
    <dbReference type="NCBI Taxonomy" id="1416804"/>
    <lineage>
        <taxon>Bacteria</taxon>
        <taxon>Pseudomonadati</taxon>
        <taxon>Pseudomonadota</taxon>
        <taxon>Betaproteobacteria</taxon>
        <taxon>Burkholderiales</taxon>
        <taxon>Alcaligenaceae</taxon>
        <taxon>Bordetella</taxon>
    </lineage>
</organism>
<comment type="caution">
    <text evidence="3">The sequence shown here is derived from an EMBL/GenBank/DDBJ whole genome shotgun (WGS) entry which is preliminary data.</text>
</comment>
<feature type="signal peptide" evidence="2">
    <location>
        <begin position="1"/>
        <end position="24"/>
    </location>
</feature>
<protein>
    <recommendedName>
        <fullName evidence="5">MFS transporter</fullName>
    </recommendedName>
</protein>
<dbReference type="PANTHER" id="PTHR42928:SF5">
    <property type="entry name" value="BLR1237 PROTEIN"/>
    <property type="match status" value="1"/>
</dbReference>
<dbReference type="PIRSF" id="PIRSF017082">
    <property type="entry name" value="YflP"/>
    <property type="match status" value="1"/>
</dbReference>
<dbReference type="OrthoDB" id="8678477at2"/>
<name>A0A261S556_9BORD</name>
<gene>
    <name evidence="3" type="ORF">CAL29_27110</name>
</gene>
<feature type="chain" id="PRO_5012130506" description="MFS transporter" evidence="2">
    <location>
        <begin position="25"/>
        <end position="327"/>
    </location>
</feature>
<dbReference type="AlphaFoldDB" id="A0A261S556"/>
<sequence>MKRRSVLKLTLAAGLGTMASGSQAKSGGQDWPTRPVKVIVPFTPGGSTDIAARIVAAHMSQAFGQTFIVENRPGGGGNIGLAAVQRADADGYTVGLITTAHAINATLFKTPGYDLKKGLRQIGIIYSGPLVLAANPDAPFDSVKSLIAYARKNPGKVNFASTGIGGSTHLAGELFDLKAGIRMTHVPYKGSAPAIADVIGGTCQIMFDTTISSLPHIQAGKLRPLGVTSPRRADQLPQVPTIAEAGLPGYEVAAWNGLCAPAGTPDAVIEKLNASLVEAISQPDIKERMYKLGSSVQPLTAAQFGKFVQAEADKWAEVLVAAKIERV</sequence>
<dbReference type="Gene3D" id="3.40.190.10">
    <property type="entry name" value="Periplasmic binding protein-like II"/>
    <property type="match status" value="1"/>
</dbReference>
<dbReference type="CDD" id="cd13578">
    <property type="entry name" value="PBP2_Bug27"/>
    <property type="match status" value="1"/>
</dbReference>
<evidence type="ECO:0008006" key="5">
    <source>
        <dbReference type="Google" id="ProtNLM"/>
    </source>
</evidence>
<keyword evidence="2" id="KW-0732">Signal</keyword>
<evidence type="ECO:0000256" key="1">
    <source>
        <dbReference type="ARBA" id="ARBA00006987"/>
    </source>
</evidence>
<dbReference type="SUPFAM" id="SSF53850">
    <property type="entry name" value="Periplasmic binding protein-like II"/>
    <property type="match status" value="1"/>
</dbReference>
<dbReference type="RefSeq" id="WP_094855970.1">
    <property type="nucleotide sequence ID" value="NZ_NEVM01000005.1"/>
</dbReference>
<evidence type="ECO:0000313" key="3">
    <source>
        <dbReference type="EMBL" id="OZI31563.1"/>
    </source>
</evidence>
<dbReference type="Gene3D" id="3.40.190.150">
    <property type="entry name" value="Bordetella uptake gene, domain 1"/>
    <property type="match status" value="1"/>
</dbReference>